<comment type="caution">
    <text evidence="2">The sequence shown here is derived from an EMBL/GenBank/DDBJ whole genome shotgun (WGS) entry which is preliminary data.</text>
</comment>
<evidence type="ECO:0000313" key="2">
    <source>
        <dbReference type="EMBL" id="KAK8855330.1"/>
    </source>
</evidence>
<gene>
    <name evidence="2" type="ORF">PGQ11_011242</name>
</gene>
<dbReference type="EMBL" id="JAPCWZ010000007">
    <property type="protein sequence ID" value="KAK8855330.1"/>
    <property type="molecule type" value="Genomic_DNA"/>
</dbReference>
<dbReference type="Proteomes" id="UP001390339">
    <property type="component" value="Unassembled WGS sequence"/>
</dbReference>
<evidence type="ECO:0000313" key="3">
    <source>
        <dbReference type="Proteomes" id="UP001390339"/>
    </source>
</evidence>
<proteinExistence type="predicted"/>
<sequence length="302" mass="34782">MSSTHHFCNMEARVGNPVLRTYGSNDVTYEFTATTFTKTSRLPFNDKRLDGTDYVWFRSWNHERITNEARALELVRRRTTIPVPKLLDHGIHPDGRRYLVTELIEGVLLNKFRDRSCSMPEARKHSDGTPCNTCLDQAYSNALGFIRDTVVPQLAELKSKERGILGFVMPPSWLSPDVQPPWKGNVEYWQTLPLKVPKYEFQHGDLAAHNLIMDPQTLQAKALIDWEYAGFFPPGMERWPATLDSDVYRKRGDRLADAIAEFLHVEYLECYMKWSNKAELDRLIELGDLPHPDRLAGSKKSD</sequence>
<feature type="domain" description="Aminoglycoside phosphotransferase" evidence="1">
    <location>
        <begin position="188"/>
        <end position="264"/>
    </location>
</feature>
<dbReference type="InterPro" id="IPR011009">
    <property type="entry name" value="Kinase-like_dom_sf"/>
</dbReference>
<reference evidence="2 3" key="1">
    <citation type="journal article" date="2024" name="IMA Fungus">
        <title>Apiospora arundinis, a panoply of carbohydrate-active enzymes and secondary metabolites.</title>
        <authorList>
            <person name="Sorensen T."/>
            <person name="Petersen C."/>
            <person name="Muurmann A.T."/>
            <person name="Christiansen J.V."/>
            <person name="Brundto M.L."/>
            <person name="Overgaard C.K."/>
            <person name="Boysen A.T."/>
            <person name="Wollenberg R.D."/>
            <person name="Larsen T.O."/>
            <person name="Sorensen J.L."/>
            <person name="Nielsen K.L."/>
            <person name="Sondergaard T.E."/>
        </authorList>
    </citation>
    <scope>NUCLEOTIDE SEQUENCE [LARGE SCALE GENOMIC DNA]</scope>
    <source>
        <strain evidence="2 3">AAU 773</strain>
    </source>
</reference>
<dbReference type="PANTHER" id="PTHR21310">
    <property type="entry name" value="AMINOGLYCOSIDE PHOSPHOTRANSFERASE-RELATED-RELATED"/>
    <property type="match status" value="1"/>
</dbReference>
<name>A0ABR2HZ22_9PEZI</name>
<accession>A0ABR2HZ22</accession>
<dbReference type="Pfam" id="PF01636">
    <property type="entry name" value="APH"/>
    <property type="match status" value="1"/>
</dbReference>
<evidence type="ECO:0000259" key="1">
    <source>
        <dbReference type="Pfam" id="PF01636"/>
    </source>
</evidence>
<dbReference type="InterPro" id="IPR051678">
    <property type="entry name" value="AGP_Transferase"/>
</dbReference>
<dbReference type="SUPFAM" id="SSF56112">
    <property type="entry name" value="Protein kinase-like (PK-like)"/>
    <property type="match status" value="1"/>
</dbReference>
<keyword evidence="3" id="KW-1185">Reference proteome</keyword>
<dbReference type="InterPro" id="IPR002575">
    <property type="entry name" value="Aminoglycoside_PTrfase"/>
</dbReference>
<organism evidence="2 3">
    <name type="scientific">Apiospora arundinis</name>
    <dbReference type="NCBI Taxonomy" id="335852"/>
    <lineage>
        <taxon>Eukaryota</taxon>
        <taxon>Fungi</taxon>
        <taxon>Dikarya</taxon>
        <taxon>Ascomycota</taxon>
        <taxon>Pezizomycotina</taxon>
        <taxon>Sordariomycetes</taxon>
        <taxon>Xylariomycetidae</taxon>
        <taxon>Amphisphaeriales</taxon>
        <taxon>Apiosporaceae</taxon>
        <taxon>Apiospora</taxon>
    </lineage>
</organism>
<protein>
    <submittedName>
        <fullName evidence="2">Protein kinase-like domain protein</fullName>
    </submittedName>
</protein>